<organism evidence="3 4">
    <name type="scientific">Pseudoalteromonas ulvae</name>
    <dbReference type="NCBI Taxonomy" id="107327"/>
    <lineage>
        <taxon>Bacteria</taxon>
        <taxon>Pseudomonadati</taxon>
        <taxon>Pseudomonadota</taxon>
        <taxon>Gammaproteobacteria</taxon>
        <taxon>Alteromonadales</taxon>
        <taxon>Pseudoalteromonadaceae</taxon>
        <taxon>Pseudoalteromonas</taxon>
    </lineage>
</organism>
<dbReference type="InterPro" id="IPR029058">
    <property type="entry name" value="AB_hydrolase_fold"/>
</dbReference>
<dbReference type="OrthoDB" id="7185741at2"/>
<dbReference type="Pfam" id="PF00561">
    <property type="entry name" value="Abhydrolase_1"/>
    <property type="match status" value="1"/>
</dbReference>
<evidence type="ECO:0000259" key="2">
    <source>
        <dbReference type="Pfam" id="PF00561"/>
    </source>
</evidence>
<dbReference type="Proteomes" id="UP000194841">
    <property type="component" value="Unassembled WGS sequence"/>
</dbReference>
<feature type="signal peptide" evidence="1">
    <location>
        <begin position="1"/>
        <end position="21"/>
    </location>
</feature>
<evidence type="ECO:0000313" key="4">
    <source>
        <dbReference type="Proteomes" id="UP000194841"/>
    </source>
</evidence>
<accession>A0A244CUP4</accession>
<keyword evidence="4" id="KW-1185">Reference proteome</keyword>
<feature type="domain" description="AB hydrolase-1" evidence="2">
    <location>
        <begin position="45"/>
        <end position="158"/>
    </location>
</feature>
<dbReference type="EMBL" id="MWPV01000001">
    <property type="protein sequence ID" value="OUL59318.1"/>
    <property type="molecule type" value="Genomic_DNA"/>
</dbReference>
<dbReference type="RefSeq" id="WP_140372825.1">
    <property type="nucleotide sequence ID" value="NZ_MWPV01000001.1"/>
</dbReference>
<sequence>MVLRLTFLLFFLVANPIVAQALEPKVIAIDGIQIEYIDIGAGNKTLVIESGIGMGLAYWQPLLADLSKLNVRAVIYSRAGNGKSQAAKDVSLAASNQRLEKLLTAINAKENLILIGHSFGGLHVRAFAATYPEQVRGLILLDPSHELFDSELNKIDAAWSKRDTTKLNGMNNNQPEWNLLQGIYLQKMIADDDIANRIPAVIVTSSKLNESDWWIGHSAEGKKIWRDLHQSLIRNNANSIHMVTNQTGHNVPHDNKLLLLSSISALLGLDNGV</sequence>
<name>A0A244CUP4_PSEDV</name>
<feature type="chain" id="PRO_5012670302" description="AB hydrolase-1 domain-containing protein" evidence="1">
    <location>
        <begin position="22"/>
        <end position="273"/>
    </location>
</feature>
<evidence type="ECO:0000313" key="3">
    <source>
        <dbReference type="EMBL" id="OUL59318.1"/>
    </source>
</evidence>
<gene>
    <name evidence="3" type="ORF">B1199_03350</name>
</gene>
<evidence type="ECO:0000256" key="1">
    <source>
        <dbReference type="SAM" id="SignalP"/>
    </source>
</evidence>
<dbReference type="SUPFAM" id="SSF53474">
    <property type="entry name" value="alpha/beta-Hydrolases"/>
    <property type="match status" value="1"/>
</dbReference>
<keyword evidence="1" id="KW-0732">Signal</keyword>
<proteinExistence type="predicted"/>
<comment type="caution">
    <text evidence="3">The sequence shown here is derived from an EMBL/GenBank/DDBJ whole genome shotgun (WGS) entry which is preliminary data.</text>
</comment>
<reference evidence="3 4" key="1">
    <citation type="submission" date="2017-02" db="EMBL/GenBank/DDBJ databases">
        <title>Pseudoalteromonas ulvae TC14 Genome.</title>
        <authorList>
            <person name="Molmeret M."/>
        </authorList>
    </citation>
    <scope>NUCLEOTIDE SEQUENCE [LARGE SCALE GENOMIC DNA]</scope>
    <source>
        <strain evidence="3">TC14</strain>
    </source>
</reference>
<dbReference type="PANTHER" id="PTHR42886">
    <property type="entry name" value="RE40534P-RELATED"/>
    <property type="match status" value="1"/>
</dbReference>
<protein>
    <recommendedName>
        <fullName evidence="2">AB hydrolase-1 domain-containing protein</fullName>
    </recommendedName>
</protein>
<dbReference type="AlphaFoldDB" id="A0A244CUP4"/>
<dbReference type="Gene3D" id="3.40.50.1820">
    <property type="entry name" value="alpha/beta hydrolase"/>
    <property type="match status" value="1"/>
</dbReference>
<dbReference type="PRINTS" id="PR00111">
    <property type="entry name" value="ABHYDROLASE"/>
</dbReference>
<dbReference type="InterPro" id="IPR000073">
    <property type="entry name" value="AB_hydrolase_1"/>
</dbReference>
<dbReference type="PANTHER" id="PTHR42886:SF29">
    <property type="entry name" value="PUMMELIG, ISOFORM A"/>
    <property type="match status" value="1"/>
</dbReference>